<evidence type="ECO:0000259" key="1">
    <source>
        <dbReference type="Pfam" id="PF12697"/>
    </source>
</evidence>
<dbReference type="GO" id="GO:0016787">
    <property type="term" value="F:hydrolase activity"/>
    <property type="evidence" value="ECO:0007669"/>
    <property type="project" value="UniProtKB-KW"/>
</dbReference>
<dbReference type="InterPro" id="IPR000073">
    <property type="entry name" value="AB_hydrolase_1"/>
</dbReference>
<dbReference type="PRINTS" id="PR00111">
    <property type="entry name" value="ABHYDROLASE"/>
</dbReference>
<dbReference type="Gene3D" id="3.40.50.1820">
    <property type="entry name" value="alpha/beta hydrolase"/>
    <property type="match status" value="1"/>
</dbReference>
<dbReference type="EMBL" id="JBITGY010000007">
    <property type="protein sequence ID" value="MFI6501320.1"/>
    <property type="molecule type" value="Genomic_DNA"/>
</dbReference>
<accession>A0ABW7Z0E0</accession>
<dbReference type="InterPro" id="IPR050471">
    <property type="entry name" value="AB_hydrolase"/>
</dbReference>
<gene>
    <name evidence="2" type="ORF">ACIBG2_28355</name>
</gene>
<keyword evidence="2" id="KW-0378">Hydrolase</keyword>
<dbReference type="PANTHER" id="PTHR43433">
    <property type="entry name" value="HYDROLASE, ALPHA/BETA FOLD FAMILY PROTEIN"/>
    <property type="match status" value="1"/>
</dbReference>
<dbReference type="Proteomes" id="UP001612741">
    <property type="component" value="Unassembled WGS sequence"/>
</dbReference>
<sequence>MTSTPVPRYDSVVHYEIEGAGPGLVLVHGVGGGAAKTFGNVAGEFGGTVIRPNLSGSGQTTDDGGELTLGLLSAQVIAAIEASGKGRVDLLGFSLGAVVSAATAAERPDLVRKLVLVGGTATTTGPRDRFNFTLWRDLLAADPETFKRFGTLQAFSPALLDAFGHEGLAQSLKDDWAPGTGRQLALSIGLDIRPLLGRIAAPTLVVGLSDDQAIPVEGSRALHAGIAGSRLVEVPGGHMDWLVQPGHVLPHVLEFLGS</sequence>
<dbReference type="RefSeq" id="WP_397085765.1">
    <property type="nucleotide sequence ID" value="NZ_JBITGY010000007.1"/>
</dbReference>
<keyword evidence="3" id="KW-1185">Reference proteome</keyword>
<feature type="domain" description="AB hydrolase-1" evidence="1">
    <location>
        <begin position="24"/>
        <end position="245"/>
    </location>
</feature>
<name>A0ABW7Z0E0_9ACTN</name>
<organism evidence="2 3">
    <name type="scientific">Nonomuraea typhae</name>
    <dbReference type="NCBI Taxonomy" id="2603600"/>
    <lineage>
        <taxon>Bacteria</taxon>
        <taxon>Bacillati</taxon>
        <taxon>Actinomycetota</taxon>
        <taxon>Actinomycetes</taxon>
        <taxon>Streptosporangiales</taxon>
        <taxon>Streptosporangiaceae</taxon>
        <taxon>Nonomuraea</taxon>
    </lineage>
</organism>
<protein>
    <submittedName>
        <fullName evidence="2">Alpha/beta fold hydrolase</fullName>
    </submittedName>
</protein>
<dbReference type="Pfam" id="PF12697">
    <property type="entry name" value="Abhydrolase_6"/>
    <property type="match status" value="1"/>
</dbReference>
<evidence type="ECO:0000313" key="3">
    <source>
        <dbReference type="Proteomes" id="UP001612741"/>
    </source>
</evidence>
<reference evidence="2 3" key="1">
    <citation type="submission" date="2024-10" db="EMBL/GenBank/DDBJ databases">
        <title>The Natural Products Discovery Center: Release of the First 8490 Sequenced Strains for Exploring Actinobacteria Biosynthetic Diversity.</title>
        <authorList>
            <person name="Kalkreuter E."/>
            <person name="Kautsar S.A."/>
            <person name="Yang D."/>
            <person name="Bader C.D."/>
            <person name="Teijaro C.N."/>
            <person name="Fluegel L."/>
            <person name="Davis C.M."/>
            <person name="Simpson J.R."/>
            <person name="Lauterbach L."/>
            <person name="Steele A.D."/>
            <person name="Gui C."/>
            <person name="Meng S."/>
            <person name="Li G."/>
            <person name="Viehrig K."/>
            <person name="Ye F."/>
            <person name="Su P."/>
            <person name="Kiefer A.F."/>
            <person name="Nichols A."/>
            <person name="Cepeda A.J."/>
            <person name="Yan W."/>
            <person name="Fan B."/>
            <person name="Jiang Y."/>
            <person name="Adhikari A."/>
            <person name="Zheng C.-J."/>
            <person name="Schuster L."/>
            <person name="Cowan T.M."/>
            <person name="Smanski M.J."/>
            <person name="Chevrette M.G."/>
            <person name="De Carvalho L.P.S."/>
            <person name="Shen B."/>
        </authorList>
    </citation>
    <scope>NUCLEOTIDE SEQUENCE [LARGE SCALE GENOMIC DNA]</scope>
    <source>
        <strain evidence="2 3">NPDC050545</strain>
    </source>
</reference>
<proteinExistence type="predicted"/>
<dbReference type="PANTHER" id="PTHR43433:SF5">
    <property type="entry name" value="AB HYDROLASE-1 DOMAIN-CONTAINING PROTEIN"/>
    <property type="match status" value="1"/>
</dbReference>
<dbReference type="SUPFAM" id="SSF53474">
    <property type="entry name" value="alpha/beta-Hydrolases"/>
    <property type="match status" value="1"/>
</dbReference>
<comment type="caution">
    <text evidence="2">The sequence shown here is derived from an EMBL/GenBank/DDBJ whole genome shotgun (WGS) entry which is preliminary data.</text>
</comment>
<dbReference type="InterPro" id="IPR029058">
    <property type="entry name" value="AB_hydrolase_fold"/>
</dbReference>
<evidence type="ECO:0000313" key="2">
    <source>
        <dbReference type="EMBL" id="MFI6501320.1"/>
    </source>
</evidence>